<proteinExistence type="predicted"/>
<sequence length="325" mass="35530">MEIRPFSYEQSELVHAAVPLWRERARLLLADANLHGGMRWKSVRDREYLIHYWTDRATGQKKSKSFGRRSEASEATLATFINKRADLSERFARLDCSTSSWAESARGIGARRLSSFVSNLYREFHVSNIVGVQLVDRDSSLAQSVHLGSNLTGVPPFDPFDVGRGATVLFVPPGVEIDEVAKAVLRTDRRLERSGHAIIGDDGTRAAAVLVEVPHLVGWAVQHGGEDLGAALFQCLGAGSIDAVLPDANWLPLSVSALQPAASVMIAFAAQSAMHGQRLAAIEDYTVHMARLLLDREDPLIFPALDAVPELLEQVQAGGYDGLRI</sequence>
<protein>
    <submittedName>
        <fullName evidence="1">Uncharacterized protein</fullName>
    </submittedName>
</protein>
<reference evidence="1" key="1">
    <citation type="submission" date="2020-12" db="EMBL/GenBank/DDBJ databases">
        <title>Devosia sp. MSA67 isolated from Mo River.</title>
        <authorList>
            <person name="Ma F."/>
            <person name="Zi Z."/>
        </authorList>
    </citation>
    <scope>NUCLEOTIDE SEQUENCE</scope>
    <source>
        <strain evidence="1">MSA67</strain>
    </source>
</reference>
<dbReference type="Proteomes" id="UP000602124">
    <property type="component" value="Unassembled WGS sequence"/>
</dbReference>
<name>A0A934MJL4_9HYPH</name>
<evidence type="ECO:0000313" key="1">
    <source>
        <dbReference type="EMBL" id="MBJ3784188.1"/>
    </source>
</evidence>
<dbReference type="AlphaFoldDB" id="A0A934MJL4"/>
<organism evidence="1 2">
    <name type="scientific">Devosia sediminis</name>
    <dbReference type="NCBI Taxonomy" id="2798801"/>
    <lineage>
        <taxon>Bacteria</taxon>
        <taxon>Pseudomonadati</taxon>
        <taxon>Pseudomonadota</taxon>
        <taxon>Alphaproteobacteria</taxon>
        <taxon>Hyphomicrobiales</taxon>
        <taxon>Devosiaceae</taxon>
        <taxon>Devosia</taxon>
    </lineage>
</organism>
<gene>
    <name evidence="1" type="ORF">JEQ47_05605</name>
</gene>
<dbReference type="RefSeq" id="WP_198875373.1">
    <property type="nucleotide sequence ID" value="NZ_JAEKMH010000001.1"/>
</dbReference>
<dbReference type="EMBL" id="JAEKMH010000001">
    <property type="protein sequence ID" value="MBJ3784188.1"/>
    <property type="molecule type" value="Genomic_DNA"/>
</dbReference>
<comment type="caution">
    <text evidence="1">The sequence shown here is derived from an EMBL/GenBank/DDBJ whole genome shotgun (WGS) entry which is preliminary data.</text>
</comment>
<accession>A0A934MJL4</accession>
<evidence type="ECO:0000313" key="2">
    <source>
        <dbReference type="Proteomes" id="UP000602124"/>
    </source>
</evidence>
<keyword evidence="2" id="KW-1185">Reference proteome</keyword>